<keyword evidence="1" id="KW-0732">Signal</keyword>
<feature type="signal peptide" evidence="1">
    <location>
        <begin position="1"/>
        <end position="26"/>
    </location>
</feature>
<dbReference type="SUPFAM" id="SSF51126">
    <property type="entry name" value="Pectin lyase-like"/>
    <property type="match status" value="1"/>
</dbReference>
<keyword evidence="4" id="KW-1185">Reference proteome</keyword>
<evidence type="ECO:0000313" key="3">
    <source>
        <dbReference type="EMBL" id="SMR04539.1"/>
    </source>
</evidence>
<dbReference type="Proteomes" id="UP000195953">
    <property type="component" value="Chromosome 1"/>
</dbReference>
<dbReference type="Gene3D" id="2.160.20.10">
    <property type="entry name" value="Single-stranded right-handed beta-helix, Pectin lyase-like"/>
    <property type="match status" value="1"/>
</dbReference>
<proteinExistence type="predicted"/>
<feature type="chain" id="PRO_5030038122" description="Right handed beta helix domain-containing protein" evidence="1">
    <location>
        <begin position="27"/>
        <end position="323"/>
    </location>
</feature>
<reference evidence="2 4" key="1">
    <citation type="submission" date="2017-05" db="EMBL/GenBank/DDBJ databases">
        <authorList>
            <person name="Blom J."/>
        </authorList>
    </citation>
    <scope>NUCLEOTIDE SEQUENCE [LARGE SCALE GENOMIC DNA]</scope>
    <source>
        <strain evidence="2">PD885</strain>
    </source>
</reference>
<dbReference type="RefSeq" id="WP_040763016.1">
    <property type="nucleotide sequence ID" value="NZ_CP016830.1"/>
</dbReference>
<evidence type="ECO:0000313" key="5">
    <source>
        <dbReference type="Proteomes" id="UP000195953"/>
    </source>
</evidence>
<evidence type="ECO:0008006" key="6">
    <source>
        <dbReference type="Google" id="ProtNLM"/>
    </source>
</evidence>
<reference evidence="3 5" key="2">
    <citation type="submission" date="2017-05" db="EMBL/GenBank/DDBJ databases">
        <authorList>
            <person name="Song R."/>
            <person name="Chenine A.L."/>
            <person name="Ruprecht R.M."/>
        </authorList>
    </citation>
    <scope>NUCLEOTIDE SEQUENCE [LARGE SCALE GENOMIC DNA]</scope>
    <source>
        <strain evidence="3">PD5205</strain>
    </source>
</reference>
<evidence type="ECO:0000256" key="1">
    <source>
        <dbReference type="SAM" id="SignalP"/>
    </source>
</evidence>
<organism evidence="3 5">
    <name type="scientific">Xanthomonas fragariae</name>
    <dbReference type="NCBI Taxonomy" id="48664"/>
    <lineage>
        <taxon>Bacteria</taxon>
        <taxon>Pseudomonadati</taxon>
        <taxon>Pseudomonadota</taxon>
        <taxon>Gammaproteobacteria</taxon>
        <taxon>Lysobacterales</taxon>
        <taxon>Lysobacteraceae</taxon>
        <taxon>Xanthomonas</taxon>
    </lineage>
</organism>
<dbReference type="GeneID" id="61893167"/>
<dbReference type="InterPro" id="IPR012334">
    <property type="entry name" value="Pectin_lyas_fold"/>
</dbReference>
<sequence length="323" mass="34811">MKMRCCSLRATLVLTLAALLPAAASAQTYRLYLAPNGNDAAAGTSASTALRSLAAAQQRLFERQPAGTVEVVIAAGTYLTQSVQWTFTNGAPIRFSAASGVASPPVFDGRGGATWFTLKGGRDTATRLTFEGLKVSNYWMALDLGSSKRSDDGNSGNVIRDMTFERIGGVYGSSSEAAYSFAAIRLQNSRDNRIEHNRFVSIENDTKTSGYIHAVYLARHSSGNRIEDNTFTDVNGDVVRTRDASDNTYVGDNRFVRAGKYAAFSDWIKPEVECPSQGGQFVDNTVGNGYYGTIAATRTTGADDACGALKKPRIQERGTFRPE</sequence>
<gene>
    <name evidence="3" type="ORF">PD5205_03261</name>
    <name evidence="2" type="ORF">PD885_00734</name>
</gene>
<dbReference type="AlphaFoldDB" id="A0A1Y6H3T6"/>
<evidence type="ECO:0000313" key="2">
    <source>
        <dbReference type="EMBL" id="SMQ97997.1"/>
    </source>
</evidence>
<dbReference type="Proteomes" id="UP000195877">
    <property type="component" value="Chromosome 1"/>
</dbReference>
<accession>A0A1Y6H3T6</accession>
<dbReference type="EMBL" id="LT853882">
    <property type="protein sequence ID" value="SMQ97997.1"/>
    <property type="molecule type" value="Genomic_DNA"/>
</dbReference>
<protein>
    <recommendedName>
        <fullName evidence="6">Right handed beta helix domain-containing protein</fullName>
    </recommendedName>
</protein>
<dbReference type="EMBL" id="LT853885">
    <property type="protein sequence ID" value="SMR04539.1"/>
    <property type="molecule type" value="Genomic_DNA"/>
</dbReference>
<dbReference type="InterPro" id="IPR011050">
    <property type="entry name" value="Pectin_lyase_fold/virulence"/>
</dbReference>
<evidence type="ECO:0000313" key="4">
    <source>
        <dbReference type="Proteomes" id="UP000195877"/>
    </source>
</evidence>
<name>A0A1Y6H3T6_9XANT</name>
<dbReference type="eggNOG" id="ENOG5032YH1">
    <property type="taxonomic scope" value="Bacteria"/>
</dbReference>
<dbReference type="KEGG" id="xfr:BER92_15870"/>